<dbReference type="Proteomes" id="UP000886595">
    <property type="component" value="Unassembled WGS sequence"/>
</dbReference>
<keyword evidence="2" id="KW-1185">Reference proteome</keyword>
<gene>
    <name evidence="1" type="ORF">Bca52824_068866</name>
</gene>
<sequence>MLLYNNKQKELRIVEDKQVPRYCSQGDNYVLKCYACEGRLPLVGSDSSFSLLYCPYTLKLKHSVNGENWFNLKLEGNKSLGLMVVHFSFWFSC</sequence>
<organism evidence="1 2">
    <name type="scientific">Brassica carinata</name>
    <name type="common">Ethiopian mustard</name>
    <name type="synonym">Abyssinian cabbage</name>
    <dbReference type="NCBI Taxonomy" id="52824"/>
    <lineage>
        <taxon>Eukaryota</taxon>
        <taxon>Viridiplantae</taxon>
        <taxon>Streptophyta</taxon>
        <taxon>Embryophyta</taxon>
        <taxon>Tracheophyta</taxon>
        <taxon>Spermatophyta</taxon>
        <taxon>Magnoliopsida</taxon>
        <taxon>eudicotyledons</taxon>
        <taxon>Gunneridae</taxon>
        <taxon>Pentapetalae</taxon>
        <taxon>rosids</taxon>
        <taxon>malvids</taxon>
        <taxon>Brassicales</taxon>
        <taxon>Brassicaceae</taxon>
        <taxon>Brassiceae</taxon>
        <taxon>Brassica</taxon>
    </lineage>
</organism>
<dbReference type="AlphaFoldDB" id="A0A8X7Q2C8"/>
<accession>A0A8X7Q2C8</accession>
<evidence type="ECO:0000313" key="2">
    <source>
        <dbReference type="Proteomes" id="UP000886595"/>
    </source>
</evidence>
<comment type="caution">
    <text evidence="1">The sequence shown here is derived from an EMBL/GenBank/DDBJ whole genome shotgun (WGS) entry which is preliminary data.</text>
</comment>
<name>A0A8X7Q2C8_BRACI</name>
<proteinExistence type="predicted"/>
<protein>
    <submittedName>
        <fullName evidence="1">Uncharacterized protein</fullName>
    </submittedName>
</protein>
<reference evidence="1 2" key="1">
    <citation type="submission" date="2020-02" db="EMBL/GenBank/DDBJ databases">
        <authorList>
            <person name="Ma Q."/>
            <person name="Huang Y."/>
            <person name="Song X."/>
            <person name="Pei D."/>
        </authorList>
    </citation>
    <scope>NUCLEOTIDE SEQUENCE [LARGE SCALE GENOMIC DNA]</scope>
    <source>
        <strain evidence="1">Sxm20200214</strain>
        <tissue evidence="1">Leaf</tissue>
    </source>
</reference>
<evidence type="ECO:0000313" key="1">
    <source>
        <dbReference type="EMBL" id="KAG2261787.1"/>
    </source>
</evidence>
<dbReference type="EMBL" id="JAAMPC010000014">
    <property type="protein sequence ID" value="KAG2261787.1"/>
    <property type="molecule type" value="Genomic_DNA"/>
</dbReference>